<proteinExistence type="predicted"/>
<comment type="caution">
    <text evidence="1">The sequence shown here is derived from an EMBL/GenBank/DDBJ whole genome shotgun (WGS) entry which is preliminary data.</text>
</comment>
<organism evidence="1 2">
    <name type="scientific">Tessaracoccus lubricantis</name>
    <dbReference type="NCBI Taxonomy" id="545543"/>
    <lineage>
        <taxon>Bacteria</taxon>
        <taxon>Bacillati</taxon>
        <taxon>Actinomycetota</taxon>
        <taxon>Actinomycetes</taxon>
        <taxon>Propionibacteriales</taxon>
        <taxon>Propionibacteriaceae</taxon>
        <taxon>Tessaracoccus</taxon>
    </lineage>
</organism>
<dbReference type="Proteomes" id="UP001501521">
    <property type="component" value="Unassembled WGS sequence"/>
</dbReference>
<reference evidence="2" key="1">
    <citation type="journal article" date="2019" name="Int. J. Syst. Evol. Microbiol.">
        <title>The Global Catalogue of Microorganisms (GCM) 10K type strain sequencing project: providing services to taxonomists for standard genome sequencing and annotation.</title>
        <authorList>
            <consortium name="The Broad Institute Genomics Platform"/>
            <consortium name="The Broad Institute Genome Sequencing Center for Infectious Disease"/>
            <person name="Wu L."/>
            <person name="Ma J."/>
        </authorList>
    </citation>
    <scope>NUCLEOTIDE SEQUENCE [LARGE SCALE GENOMIC DNA]</scope>
    <source>
        <strain evidence="2">JCM 19125</strain>
    </source>
</reference>
<name>A0ABP9FMX7_9ACTN</name>
<sequence length="207" mass="23641">MTIEAPWERHEPYPIPDPCTATVLRLLPDESFDAVVRSNLLPGKDRAAFEEFWTLLAFNDDLAERCFDTLEEWLDRCEAQSDEGDESARVRKFRRICDDAWNRLTKIRDLDVAQRRVVPAPHTIAGTFAAAIATHRQTLTESTDLDSALWAAVRHSRDRARRSPETTKAWLSAPVLTTQLIDAVAEHRRLNDTVRDADVTLYSLLQD</sequence>
<gene>
    <name evidence="1" type="ORF">GCM10025789_31340</name>
</gene>
<evidence type="ECO:0000313" key="1">
    <source>
        <dbReference type="EMBL" id="GAA4909781.1"/>
    </source>
</evidence>
<accession>A0ABP9FMX7</accession>
<dbReference type="RefSeq" id="WP_345584574.1">
    <property type="nucleotide sequence ID" value="NZ_BAABLV010000066.1"/>
</dbReference>
<keyword evidence="2" id="KW-1185">Reference proteome</keyword>
<dbReference type="EMBL" id="BAABLV010000066">
    <property type="protein sequence ID" value="GAA4909781.1"/>
    <property type="molecule type" value="Genomic_DNA"/>
</dbReference>
<evidence type="ECO:0000313" key="2">
    <source>
        <dbReference type="Proteomes" id="UP001501521"/>
    </source>
</evidence>
<protein>
    <submittedName>
        <fullName evidence="1">Uncharacterized protein</fullName>
    </submittedName>
</protein>